<sequence length="84" mass="9707">MEKRMLPHLIWCFRNCLRLYLTLWIICSSCCLPYSVKAQSRIPTETVQLWASGFGGELNSIVTKYSGSLLLQKVSKQNQAFKMF</sequence>
<dbReference type="EMBL" id="BFAA01031576">
    <property type="protein sequence ID" value="GCB83063.1"/>
    <property type="molecule type" value="Genomic_DNA"/>
</dbReference>
<proteinExistence type="predicted"/>
<dbReference type="Proteomes" id="UP000288216">
    <property type="component" value="Unassembled WGS sequence"/>
</dbReference>
<protein>
    <submittedName>
        <fullName evidence="1">Uncharacterized protein</fullName>
    </submittedName>
</protein>
<keyword evidence="2" id="KW-1185">Reference proteome</keyword>
<organism evidence="1 2">
    <name type="scientific">Scyliorhinus torazame</name>
    <name type="common">Cloudy catshark</name>
    <name type="synonym">Catulus torazame</name>
    <dbReference type="NCBI Taxonomy" id="75743"/>
    <lineage>
        <taxon>Eukaryota</taxon>
        <taxon>Metazoa</taxon>
        <taxon>Chordata</taxon>
        <taxon>Craniata</taxon>
        <taxon>Vertebrata</taxon>
        <taxon>Chondrichthyes</taxon>
        <taxon>Elasmobranchii</taxon>
        <taxon>Galeomorphii</taxon>
        <taxon>Galeoidea</taxon>
        <taxon>Carcharhiniformes</taxon>
        <taxon>Scyliorhinidae</taxon>
        <taxon>Scyliorhinus</taxon>
    </lineage>
</organism>
<accession>A0A401QCG3</accession>
<evidence type="ECO:0000313" key="1">
    <source>
        <dbReference type="EMBL" id="GCB83063.1"/>
    </source>
</evidence>
<gene>
    <name evidence="1" type="ORF">scyTo_0023633</name>
</gene>
<dbReference type="STRING" id="75743.A0A401QCG3"/>
<reference evidence="1 2" key="1">
    <citation type="journal article" date="2018" name="Nat. Ecol. Evol.">
        <title>Shark genomes provide insights into elasmobranch evolution and the origin of vertebrates.</title>
        <authorList>
            <person name="Hara Y"/>
            <person name="Yamaguchi K"/>
            <person name="Onimaru K"/>
            <person name="Kadota M"/>
            <person name="Koyanagi M"/>
            <person name="Keeley SD"/>
            <person name="Tatsumi K"/>
            <person name="Tanaka K"/>
            <person name="Motone F"/>
            <person name="Kageyama Y"/>
            <person name="Nozu R"/>
            <person name="Adachi N"/>
            <person name="Nishimura O"/>
            <person name="Nakagawa R"/>
            <person name="Tanegashima C"/>
            <person name="Kiyatake I"/>
            <person name="Matsumoto R"/>
            <person name="Murakumo K"/>
            <person name="Nishida K"/>
            <person name="Terakita A"/>
            <person name="Kuratani S"/>
            <person name="Sato K"/>
            <person name="Hyodo S Kuraku.S."/>
        </authorList>
    </citation>
    <scope>NUCLEOTIDE SEQUENCE [LARGE SCALE GENOMIC DNA]</scope>
</reference>
<name>A0A401QCG3_SCYTO</name>
<comment type="caution">
    <text evidence="1">The sequence shown here is derived from an EMBL/GenBank/DDBJ whole genome shotgun (WGS) entry which is preliminary data.</text>
</comment>
<dbReference type="AlphaFoldDB" id="A0A401QCG3"/>
<evidence type="ECO:0000313" key="2">
    <source>
        <dbReference type="Proteomes" id="UP000288216"/>
    </source>
</evidence>